<sequence length="106" mass="11545">MERRDRSSGGTLAILVVLMVANCVSGQSIYACWGGCYNQCFLSGGGVQAERFPCYYLCLNSCVPRTDADNQYYCQIGCSLELCVPVSYDGATMESCFGRCSNLCNI</sequence>
<dbReference type="InterPro" id="IPR038975">
    <property type="entry name" value="THNL"/>
</dbReference>
<reference evidence="3" key="1">
    <citation type="submission" date="2024-07" db="EMBL/GenBank/DDBJ databases">
        <title>Two chromosome-level genome assemblies of Korean endemic species Abeliophyllum distichum and Forsythia ovata (Oleaceae).</title>
        <authorList>
            <person name="Jang H."/>
        </authorList>
    </citation>
    <scope>NUCLEOTIDE SEQUENCE [LARGE SCALE GENOMIC DNA]</scope>
</reference>
<evidence type="ECO:0000313" key="3">
    <source>
        <dbReference type="Proteomes" id="UP001604277"/>
    </source>
</evidence>
<organism evidence="2 3">
    <name type="scientific">Forsythia ovata</name>
    <dbReference type="NCBI Taxonomy" id="205694"/>
    <lineage>
        <taxon>Eukaryota</taxon>
        <taxon>Viridiplantae</taxon>
        <taxon>Streptophyta</taxon>
        <taxon>Embryophyta</taxon>
        <taxon>Tracheophyta</taxon>
        <taxon>Spermatophyta</taxon>
        <taxon>Magnoliopsida</taxon>
        <taxon>eudicotyledons</taxon>
        <taxon>Gunneridae</taxon>
        <taxon>Pentapetalae</taxon>
        <taxon>asterids</taxon>
        <taxon>lamiids</taxon>
        <taxon>Lamiales</taxon>
        <taxon>Oleaceae</taxon>
        <taxon>Forsythieae</taxon>
        <taxon>Forsythia</taxon>
    </lineage>
</organism>
<evidence type="ECO:0000313" key="2">
    <source>
        <dbReference type="EMBL" id="KAL2544767.1"/>
    </source>
</evidence>
<dbReference type="AlphaFoldDB" id="A0ABD1W532"/>
<dbReference type="PANTHER" id="PTHR36312">
    <property type="entry name" value="THIONIN-LIKE PROTEIN 1"/>
    <property type="match status" value="1"/>
</dbReference>
<protein>
    <submittedName>
        <fullName evidence="2">Uncharacterized protein</fullName>
    </submittedName>
</protein>
<dbReference type="EMBL" id="JBFOLJ010000004">
    <property type="protein sequence ID" value="KAL2544767.1"/>
    <property type="molecule type" value="Genomic_DNA"/>
</dbReference>
<keyword evidence="1" id="KW-0732">Signal</keyword>
<dbReference type="PROSITE" id="PS51257">
    <property type="entry name" value="PROKAR_LIPOPROTEIN"/>
    <property type="match status" value="1"/>
</dbReference>
<gene>
    <name evidence="2" type="ORF">Fot_14000</name>
</gene>
<dbReference type="PANTHER" id="PTHR36312:SF2">
    <property type="entry name" value="THIONIN-LIKE PROTEIN"/>
    <property type="match status" value="1"/>
</dbReference>
<feature type="chain" id="PRO_5044781535" evidence="1">
    <location>
        <begin position="27"/>
        <end position="106"/>
    </location>
</feature>
<feature type="signal peptide" evidence="1">
    <location>
        <begin position="1"/>
        <end position="26"/>
    </location>
</feature>
<proteinExistence type="predicted"/>
<keyword evidence="3" id="KW-1185">Reference proteome</keyword>
<evidence type="ECO:0000256" key="1">
    <source>
        <dbReference type="SAM" id="SignalP"/>
    </source>
</evidence>
<comment type="caution">
    <text evidence="2">The sequence shown here is derived from an EMBL/GenBank/DDBJ whole genome shotgun (WGS) entry which is preliminary data.</text>
</comment>
<accession>A0ABD1W532</accession>
<name>A0ABD1W532_9LAMI</name>
<dbReference type="Proteomes" id="UP001604277">
    <property type="component" value="Unassembled WGS sequence"/>
</dbReference>